<dbReference type="NCBIfam" id="TIGR01549">
    <property type="entry name" value="HAD-SF-IA-v1"/>
    <property type="match status" value="1"/>
</dbReference>
<dbReference type="NCBIfam" id="TIGR01668">
    <property type="entry name" value="YqeG_hyp_ppase"/>
    <property type="match status" value="1"/>
</dbReference>
<dbReference type="InterPro" id="IPR006549">
    <property type="entry name" value="HAD-SF_hydro_IIIA"/>
</dbReference>
<dbReference type="Pfam" id="PF00702">
    <property type="entry name" value="Hydrolase"/>
    <property type="match status" value="1"/>
</dbReference>
<dbReference type="InterPro" id="IPR036412">
    <property type="entry name" value="HAD-like_sf"/>
</dbReference>
<gene>
    <name evidence="1" type="ORF">HUG15_09590</name>
</gene>
<dbReference type="Gene3D" id="3.40.50.1000">
    <property type="entry name" value="HAD superfamily/HAD-like"/>
    <property type="match status" value="1"/>
</dbReference>
<dbReference type="InterPro" id="IPR006439">
    <property type="entry name" value="HAD-SF_hydro_IA"/>
</dbReference>
<evidence type="ECO:0000313" key="1">
    <source>
        <dbReference type="EMBL" id="QQK75791.1"/>
    </source>
</evidence>
<dbReference type="Proteomes" id="UP000595823">
    <property type="component" value="Chromosome"/>
</dbReference>
<dbReference type="SUPFAM" id="SSF56784">
    <property type="entry name" value="HAD-like"/>
    <property type="match status" value="1"/>
</dbReference>
<dbReference type="PANTHER" id="PTHR19288">
    <property type="entry name" value="4-NITROPHENYLPHOSPHATASE-RELATED"/>
    <property type="match status" value="1"/>
</dbReference>
<dbReference type="GO" id="GO:0008962">
    <property type="term" value="F:phosphatidylglycerophosphatase activity"/>
    <property type="evidence" value="ECO:0007669"/>
    <property type="project" value="InterPro"/>
</dbReference>
<reference evidence="1 2" key="1">
    <citation type="submission" date="2020-06" db="EMBL/GenBank/DDBJ databases">
        <title>Genomic analysis of Salicibibacter sp. NKC5-3.</title>
        <authorList>
            <person name="Oh Y.J."/>
        </authorList>
    </citation>
    <scope>NUCLEOTIDE SEQUENCE [LARGE SCALE GENOMIC DNA]</scope>
    <source>
        <strain evidence="1 2">NKC5-3</strain>
    </source>
</reference>
<accession>A0A7T6Z3K6</accession>
<dbReference type="EMBL" id="CP054705">
    <property type="protein sequence ID" value="QQK75791.1"/>
    <property type="molecule type" value="Genomic_DNA"/>
</dbReference>
<protein>
    <submittedName>
        <fullName evidence="1">YqeG family HAD IIIA-type phosphatase</fullName>
    </submittedName>
</protein>
<dbReference type="RefSeq" id="WP_200128424.1">
    <property type="nucleotide sequence ID" value="NZ_CP054705.1"/>
</dbReference>
<evidence type="ECO:0000313" key="2">
    <source>
        <dbReference type="Proteomes" id="UP000595823"/>
    </source>
</evidence>
<dbReference type="InterPro" id="IPR023214">
    <property type="entry name" value="HAD_sf"/>
</dbReference>
<dbReference type="FunFam" id="3.40.50.1000:FF:000067">
    <property type="entry name" value="HAD phosphatase, family IIIA"/>
    <property type="match status" value="1"/>
</dbReference>
<dbReference type="GO" id="GO:0005737">
    <property type="term" value="C:cytoplasm"/>
    <property type="evidence" value="ECO:0007669"/>
    <property type="project" value="TreeGrafter"/>
</dbReference>
<sequence length="173" mass="19824">MLSSMMPDQFAESIYDIDREALRKKGIKGVITDLDNTLVAWDTTDATPELLKWLDDLHDEGFKVTIVSNNNRKRVRTFSEPTGVSFIYSAKKPMKRSFRRAAEEMGLKKEEVAVIGDQILTDVFGGNRGGYYTILVAPVSETDKWTTKVNRKIERLIMRKRKMNRTTGGERMK</sequence>
<dbReference type="InterPro" id="IPR010021">
    <property type="entry name" value="PGPP1/Gep4"/>
</dbReference>
<dbReference type="NCBIfam" id="TIGR01662">
    <property type="entry name" value="HAD-SF-IIIA"/>
    <property type="match status" value="1"/>
</dbReference>
<proteinExistence type="predicted"/>
<dbReference type="PANTHER" id="PTHR19288:SF25">
    <property type="entry name" value="PHOSPHATIDYLGLYCEROPHOSPHATASE GEP4, MITOCHONDRIAL"/>
    <property type="match status" value="1"/>
</dbReference>
<dbReference type="CDD" id="cd16416">
    <property type="entry name" value="HAD_BsYqeG-like"/>
    <property type="match status" value="1"/>
</dbReference>
<dbReference type="AlphaFoldDB" id="A0A7T6Z3K6"/>
<dbReference type="KEGG" id="scia:HUG15_09590"/>
<name>A0A7T6Z3K6_9BACI</name>
<organism evidence="1 2">
    <name type="scientific">Salicibibacter cibarius</name>
    <dbReference type="NCBI Taxonomy" id="2743000"/>
    <lineage>
        <taxon>Bacteria</taxon>
        <taxon>Bacillati</taxon>
        <taxon>Bacillota</taxon>
        <taxon>Bacilli</taxon>
        <taxon>Bacillales</taxon>
        <taxon>Bacillaceae</taxon>
        <taxon>Salicibibacter</taxon>
    </lineage>
</organism>
<keyword evidence="2" id="KW-1185">Reference proteome</keyword>